<feature type="transmembrane region" description="Helical" evidence="18">
    <location>
        <begin position="111"/>
        <end position="131"/>
    </location>
</feature>
<name>A0A8B7SJJ7_HIPAR</name>
<evidence type="ECO:0000313" key="20">
    <source>
        <dbReference type="RefSeq" id="XP_019513544.1"/>
    </source>
</evidence>
<feature type="transmembrane region" description="Helical" evidence="18">
    <location>
        <begin position="137"/>
        <end position="164"/>
    </location>
</feature>
<dbReference type="GO" id="GO:0015252">
    <property type="term" value="F:proton channel activity"/>
    <property type="evidence" value="ECO:0007669"/>
    <property type="project" value="InterPro"/>
</dbReference>
<evidence type="ECO:0000256" key="14">
    <source>
        <dbReference type="ARBA" id="ARBA00034430"/>
    </source>
</evidence>
<comment type="similarity">
    <text evidence="2">Belongs to the TMEM175 family.</text>
</comment>
<evidence type="ECO:0000313" key="24">
    <source>
        <dbReference type="RefSeq" id="XP_019513551.1"/>
    </source>
</evidence>
<evidence type="ECO:0000313" key="19">
    <source>
        <dbReference type="Proteomes" id="UP000694851"/>
    </source>
</evidence>
<keyword evidence="3" id="KW-0813">Transport</keyword>
<dbReference type="Pfam" id="PF06736">
    <property type="entry name" value="TMEM175"/>
    <property type="match status" value="2"/>
</dbReference>
<keyword evidence="7" id="KW-0630">Potassium</keyword>
<organism evidence="19 22">
    <name type="scientific">Hipposideros armiger</name>
    <name type="common">Great Himalayan leaf-nosed bat</name>
    <dbReference type="NCBI Taxonomy" id="186990"/>
    <lineage>
        <taxon>Eukaryota</taxon>
        <taxon>Metazoa</taxon>
        <taxon>Chordata</taxon>
        <taxon>Craniata</taxon>
        <taxon>Vertebrata</taxon>
        <taxon>Euteleostomi</taxon>
        <taxon>Mammalia</taxon>
        <taxon>Eutheria</taxon>
        <taxon>Laurasiatheria</taxon>
        <taxon>Chiroptera</taxon>
        <taxon>Yinpterochiroptera</taxon>
        <taxon>Rhinolophoidea</taxon>
        <taxon>Hipposideridae</taxon>
        <taxon>Hipposideros</taxon>
    </lineage>
</organism>
<dbReference type="AlphaFoldDB" id="A0A8B7SJJ7"/>
<keyword evidence="5 18" id="KW-0812">Transmembrane</keyword>
<feature type="transmembrane region" description="Helical" evidence="18">
    <location>
        <begin position="447"/>
        <end position="466"/>
    </location>
</feature>
<dbReference type="Proteomes" id="UP000694851">
    <property type="component" value="Unplaced"/>
</dbReference>
<evidence type="ECO:0000256" key="13">
    <source>
        <dbReference type="ARBA" id="ARBA00030477"/>
    </source>
</evidence>
<dbReference type="InterPro" id="IPR010617">
    <property type="entry name" value="TMEM175-like"/>
</dbReference>
<proteinExistence type="inferred from homology"/>
<evidence type="ECO:0000256" key="4">
    <source>
        <dbReference type="ARBA" id="ARBA00022538"/>
    </source>
</evidence>
<evidence type="ECO:0000256" key="16">
    <source>
        <dbReference type="ARBA" id="ARBA00044317"/>
    </source>
</evidence>
<evidence type="ECO:0000313" key="23">
    <source>
        <dbReference type="RefSeq" id="XP_019513548.1"/>
    </source>
</evidence>
<sequence>MSRPRTPEPALDVQGDSPKGMRDEDNDDGTQHSHRMLNFSDALLSIIATVMILPVTHTEISPEQQFDKNIQKLLATRIAVYLMTFLIVTVAWAAHTRLFQVVAKTDDTLALLNLACMMTITFLPFTFSLMVTFPEVALGILLFCVCVITIGAVQVLIVLYAFHFPHLLNPQIARSAHRALYRRHVLYIVLRGPALCFAAAGFSLFFYPASYLLMATVIFLPYIHKAASWCRRRLMGPREPPAHSVEVFSFDLQEPLSKERVEAFSDGVYAIVATLLILDICENNVPDAKDVAERFHGSLVAALSASGPRFLAYFGSFATVGLLWFAHHSLFLHVRKATQSMGLLNTLSLAFVGGLPLAYQQTSALARRPRDELESVRVSCAIIFFASVFQLAMWTAALLHGPDTLQPSARFGGGEHAFMLAKLALYPCASLLAFACTCFLSRFSVAIFHLTQVAVPFAFLLLRLLVRLALRLLRALPSLAGPAPDAQDAAARAPLLPAPC</sequence>
<keyword evidence="11 20" id="KW-0407">Ion channel</keyword>
<dbReference type="KEGG" id="hai:109390925"/>
<feature type="transmembrane region" description="Helical" evidence="18">
    <location>
        <begin position="310"/>
        <end position="327"/>
    </location>
</feature>
<dbReference type="RefSeq" id="XP_019513545.1">
    <property type="nucleotide sequence ID" value="XM_019658000.1"/>
</dbReference>
<evidence type="ECO:0000256" key="5">
    <source>
        <dbReference type="ARBA" id="ARBA00022692"/>
    </source>
</evidence>
<dbReference type="RefSeq" id="XP_019513551.1">
    <property type="nucleotide sequence ID" value="XM_019658006.1"/>
</dbReference>
<keyword evidence="19" id="KW-1185">Reference proteome</keyword>
<evidence type="ECO:0000256" key="17">
    <source>
        <dbReference type="SAM" id="MobiDB-lite"/>
    </source>
</evidence>
<comment type="catalytic activity">
    <reaction evidence="14">
        <text>K(+)(in) = K(+)(out)</text>
        <dbReference type="Rhea" id="RHEA:29463"/>
        <dbReference type="ChEBI" id="CHEBI:29103"/>
    </reaction>
</comment>
<evidence type="ECO:0000256" key="6">
    <source>
        <dbReference type="ARBA" id="ARBA00022826"/>
    </source>
</evidence>
<dbReference type="GO" id="GO:0005267">
    <property type="term" value="F:potassium channel activity"/>
    <property type="evidence" value="ECO:0007669"/>
    <property type="project" value="UniProtKB-KW"/>
</dbReference>
<feature type="transmembrane region" description="Helical" evidence="18">
    <location>
        <begin position="339"/>
        <end position="359"/>
    </location>
</feature>
<keyword evidence="10 18" id="KW-0472">Membrane</keyword>
<evidence type="ECO:0000256" key="11">
    <source>
        <dbReference type="ARBA" id="ARBA00023303"/>
    </source>
</evidence>
<dbReference type="PANTHER" id="PTHR31462">
    <property type="entry name" value="ENDOSOMAL/LYSOSOMAL POTASSIUM CHANNEL TMEM175"/>
    <property type="match status" value="1"/>
</dbReference>
<evidence type="ECO:0000256" key="9">
    <source>
        <dbReference type="ARBA" id="ARBA00023065"/>
    </source>
</evidence>
<keyword evidence="8 18" id="KW-1133">Transmembrane helix</keyword>
<evidence type="ECO:0000256" key="10">
    <source>
        <dbReference type="ARBA" id="ARBA00023136"/>
    </source>
</evidence>
<feature type="transmembrane region" description="Helical" evidence="18">
    <location>
        <begin position="211"/>
        <end position="230"/>
    </location>
</feature>
<evidence type="ECO:0000256" key="12">
    <source>
        <dbReference type="ARBA" id="ARBA00024169"/>
    </source>
</evidence>
<comment type="subcellular location">
    <subcellularLocation>
        <location evidence="1">Membrane</location>
        <topology evidence="1">Multi-pass membrane protein</topology>
    </subcellularLocation>
</comment>
<feature type="transmembrane region" description="Helical" evidence="18">
    <location>
        <begin position="78"/>
        <end position="99"/>
    </location>
</feature>
<protein>
    <recommendedName>
        <fullName evidence="15">Endosomal/lysosomal proton channel TMEM175</fullName>
    </recommendedName>
    <alternativeName>
        <fullName evidence="16">Potassium channel TMEM175</fullName>
    </alternativeName>
    <alternativeName>
        <fullName evidence="13">Transmembrane protein 175</fullName>
    </alternativeName>
</protein>
<feature type="transmembrane region" description="Helical" evidence="18">
    <location>
        <begin position="380"/>
        <end position="399"/>
    </location>
</feature>
<keyword evidence="4" id="KW-0633">Potassium transport</keyword>
<dbReference type="GO" id="GO:0016020">
    <property type="term" value="C:membrane"/>
    <property type="evidence" value="ECO:0007669"/>
    <property type="project" value="UniProtKB-SubCell"/>
</dbReference>
<dbReference type="CTD" id="84286"/>
<dbReference type="PANTHER" id="PTHR31462:SF5">
    <property type="entry name" value="ENDOSOMAL_LYSOSOMAL PROTON CHANNEL TMEM175"/>
    <property type="match status" value="1"/>
</dbReference>
<evidence type="ECO:0000256" key="1">
    <source>
        <dbReference type="ARBA" id="ARBA00004141"/>
    </source>
</evidence>
<dbReference type="RefSeq" id="XP_019513548.1">
    <property type="nucleotide sequence ID" value="XM_019658003.1"/>
</dbReference>
<dbReference type="OrthoDB" id="203835at2759"/>
<evidence type="ECO:0000313" key="22">
    <source>
        <dbReference type="RefSeq" id="XP_019513547.1"/>
    </source>
</evidence>
<dbReference type="RefSeq" id="XP_019513544.1">
    <property type="nucleotide sequence ID" value="XM_019657999.1"/>
</dbReference>
<evidence type="ECO:0000256" key="8">
    <source>
        <dbReference type="ARBA" id="ARBA00022989"/>
    </source>
</evidence>
<evidence type="ECO:0000256" key="3">
    <source>
        <dbReference type="ARBA" id="ARBA00022448"/>
    </source>
</evidence>
<evidence type="ECO:0000256" key="15">
    <source>
        <dbReference type="ARBA" id="ARBA00034544"/>
    </source>
</evidence>
<feature type="transmembrane region" description="Helical" evidence="18">
    <location>
        <begin position="419"/>
        <end position="440"/>
    </location>
</feature>
<gene>
    <name evidence="20 21 22 23 24" type="primary">TMEM175</name>
</gene>
<feature type="region of interest" description="Disordered" evidence="17">
    <location>
        <begin position="1"/>
        <end position="31"/>
    </location>
</feature>
<evidence type="ECO:0000256" key="2">
    <source>
        <dbReference type="ARBA" id="ARBA00006920"/>
    </source>
</evidence>
<comment type="catalytic activity">
    <reaction evidence="12">
        <text>H(+)(in) = H(+)(out)</text>
        <dbReference type="Rhea" id="RHEA:34979"/>
        <dbReference type="ChEBI" id="CHEBI:15378"/>
    </reaction>
</comment>
<accession>A0A8B7SJJ7</accession>
<keyword evidence="9" id="KW-0406">Ion transport</keyword>
<evidence type="ECO:0000313" key="21">
    <source>
        <dbReference type="RefSeq" id="XP_019513545.1"/>
    </source>
</evidence>
<evidence type="ECO:0000256" key="18">
    <source>
        <dbReference type="SAM" id="Phobius"/>
    </source>
</evidence>
<keyword evidence="6" id="KW-0631">Potassium channel</keyword>
<dbReference type="GeneID" id="109390925"/>
<dbReference type="RefSeq" id="XP_019513547.1">
    <property type="nucleotide sequence ID" value="XM_019658002.1"/>
</dbReference>
<reference evidence="20 21" key="1">
    <citation type="submission" date="2025-04" db="UniProtKB">
        <authorList>
            <consortium name="RefSeq"/>
        </authorList>
    </citation>
    <scope>IDENTIFICATION</scope>
    <source>
        <tissue evidence="20 21">Muscle</tissue>
    </source>
</reference>
<evidence type="ECO:0000256" key="7">
    <source>
        <dbReference type="ARBA" id="ARBA00022958"/>
    </source>
</evidence>